<feature type="region of interest" description="Disordered" evidence="5">
    <location>
        <begin position="512"/>
        <end position="567"/>
    </location>
</feature>
<dbReference type="Gene3D" id="3.30.70.270">
    <property type="match status" value="2"/>
</dbReference>
<dbReference type="PANTHER" id="PTHR37984:SF5">
    <property type="entry name" value="PROTEIN NYNRIN-LIKE"/>
    <property type="match status" value="1"/>
</dbReference>
<reference evidence="7" key="1">
    <citation type="journal article" date="2023" name="G3 (Bethesda)">
        <title>A reference genome for the long-term kleptoplast-retaining sea slug Elysia crispata morphotype clarki.</title>
        <authorList>
            <person name="Eastman K.E."/>
            <person name="Pendleton A.L."/>
            <person name="Shaikh M.A."/>
            <person name="Suttiyut T."/>
            <person name="Ogas R."/>
            <person name="Tomko P."/>
            <person name="Gavelis G."/>
            <person name="Widhalm J.R."/>
            <person name="Wisecaver J.H."/>
        </authorList>
    </citation>
    <scope>NUCLEOTIDE SEQUENCE</scope>
    <source>
        <strain evidence="7">ECLA1</strain>
    </source>
</reference>
<dbReference type="InterPro" id="IPR012337">
    <property type="entry name" value="RNaseH-like_sf"/>
</dbReference>
<dbReference type="InterPro" id="IPR050951">
    <property type="entry name" value="Retrovirus_Pol_polyprotein"/>
</dbReference>
<dbReference type="FunFam" id="3.30.420.10:FF:000063">
    <property type="entry name" value="Retrovirus-related Pol polyprotein from transposon 297-like Protein"/>
    <property type="match status" value="1"/>
</dbReference>
<evidence type="ECO:0000259" key="6">
    <source>
        <dbReference type="PROSITE" id="PS50994"/>
    </source>
</evidence>
<dbReference type="GO" id="GO:0070567">
    <property type="term" value="F:cytidylyltransferase activity"/>
    <property type="evidence" value="ECO:0007669"/>
    <property type="project" value="InterPro"/>
</dbReference>
<comment type="caution">
    <text evidence="7">The sequence shown here is derived from an EMBL/GenBank/DDBJ whole genome shotgun (WGS) entry which is preliminary data.</text>
</comment>
<feature type="domain" description="Integrase catalytic" evidence="6">
    <location>
        <begin position="266"/>
        <end position="434"/>
    </location>
</feature>
<dbReference type="Pfam" id="PF00665">
    <property type="entry name" value="rve"/>
    <property type="match status" value="1"/>
</dbReference>
<dbReference type="AlphaFoldDB" id="A0AAE1E2W5"/>
<proteinExistence type="inferred from homology"/>
<dbReference type="FunFam" id="3.30.70.270:FF:000020">
    <property type="entry name" value="Transposon Tf2-6 polyprotein-like Protein"/>
    <property type="match status" value="1"/>
</dbReference>
<dbReference type="GO" id="GO:0008299">
    <property type="term" value="P:isoprenoid biosynthetic process"/>
    <property type="evidence" value="ECO:0007669"/>
    <property type="project" value="InterPro"/>
</dbReference>
<dbReference type="Gene3D" id="3.90.550.10">
    <property type="entry name" value="Spore Coat Polysaccharide Biosynthesis Protein SpsA, Chain A"/>
    <property type="match status" value="1"/>
</dbReference>
<dbReference type="SUPFAM" id="SSF56672">
    <property type="entry name" value="DNA/RNA polymerases"/>
    <property type="match status" value="1"/>
</dbReference>
<dbReference type="PANTHER" id="PTHR37984">
    <property type="entry name" value="PROTEIN CBG26694"/>
    <property type="match status" value="1"/>
</dbReference>
<dbReference type="InterPro" id="IPR036397">
    <property type="entry name" value="RNaseH_sf"/>
</dbReference>
<keyword evidence="3" id="KW-0548">Nucleotidyltransferase</keyword>
<evidence type="ECO:0000256" key="5">
    <source>
        <dbReference type="SAM" id="MobiDB-lite"/>
    </source>
</evidence>
<dbReference type="Gene3D" id="3.30.420.10">
    <property type="entry name" value="Ribonuclease H-like superfamily/Ribonuclease H"/>
    <property type="match status" value="1"/>
</dbReference>
<evidence type="ECO:0000256" key="1">
    <source>
        <dbReference type="ARBA" id="ARBA00009789"/>
    </source>
</evidence>
<evidence type="ECO:0000256" key="4">
    <source>
        <dbReference type="ARBA" id="ARBA00023268"/>
    </source>
</evidence>
<dbReference type="InterPro" id="IPR034683">
    <property type="entry name" value="IspD/TarI"/>
</dbReference>
<dbReference type="InterPro" id="IPR041577">
    <property type="entry name" value="RT_RNaseH_2"/>
</dbReference>
<evidence type="ECO:0000256" key="2">
    <source>
        <dbReference type="ARBA" id="ARBA00022679"/>
    </source>
</evidence>
<dbReference type="SUPFAM" id="SSF53448">
    <property type="entry name" value="Nucleotide-diphospho-sugar transferases"/>
    <property type="match status" value="1"/>
</dbReference>
<evidence type="ECO:0000313" key="8">
    <source>
        <dbReference type="Proteomes" id="UP001283361"/>
    </source>
</evidence>
<accession>A0AAE1E2W5</accession>
<dbReference type="InterPro" id="IPR029044">
    <property type="entry name" value="Nucleotide-diphossugar_trans"/>
</dbReference>
<sequence length="1119" mass="125307">MHLQNLRRLLQRLEENGLRCRMEKCEFGKPFVEYLAHTLSREGIAKGPKVDAITKMPAPTNIPELRAFLGQIQFYGKFLPNLATVLEPLYNLTRKDSGWKWGAEEQASFQQVKDWLCTDTVLAHFDPSLDIGISCDASDCGIDHKPLLNIFSPHKATPALAANRLARWAVTLSQYDYSIEYRQLSKHGNADALSRLPSGPDTAFDERKEMRTWTQTLWNATNEAVGSHSGVLAWHRLANHGLVSHLSNLCRHQGNPPKAPVHPWMLPEKPWSRAHIDHAINFMGHNWLILIDAYSKYPIIHQTTSTSSKATIQLLEEDFAHFGFPHTIVSDNATSFSSGEFQSWCQEHGITHLAGAPYHPAMNGAAERLVQSFKKSLRKSSLLPKSALQEFLMMYRHTPLASGLSPSEILNGRQIRSLIDILKPSPVHIAQERQSQTTRAETTSSSSVAKVLHSYKAGTPVYAAYYGPRNDKDPRWVPAIVKKPLGARTILVHVCPRGPVWKHNIEQLRPRYGADQDADPGYDGSTTSPDSWTGRANVMMASTDNIRSRQPPAFKKADETQGNPGRLRVSLSETSSLAGRLPWIRHIVVVVDASQIKHTRCLMEKYEFERVIICTGGRTRHRSIFCGVQALKDECEVSDVVLIHDGARPFIPEDTIMRVASAAIVNKAAGVTRPLVSTVIRGDDSGTLLESLDRLVYRNSEMPQAFQYSVIADAYSKCTEYDLDFGTECLLLALKYAGCAAHLVEGTDDLWKVTYQKDLYAMESIVKEKYSSLSIINKCTCKSTFVKEVEEQIFGWPFKIATAEESLANTFVVFMDNWTHTQRNFSHMETIVSSIAEKCVIPSDSKISLIPIILAVFVSGKDNAKSAVVTSDKRTSPQETANNDVGHFRRGEDLDNMQKEHDLSLSPLRSPVVTHTSSSPSVCSLSSSCLESFPSKTEKRLQLNASSPCTEPLETNSSCDYFCQNVGITGSLYTDSVPAESDKPMTFSTQRRNACAYALTKLKSFLAKSFGKKSFTVVGIVTEDSQDFAEKLRSLIWHRASYLDVLASISITRALVSHSVWFRELHERTYPCLWCLMPRRDMNNPTDQCQHRSVESLLPDNKKIMDEADGERKQANEFF</sequence>
<dbReference type="GO" id="GO:0015074">
    <property type="term" value="P:DNA integration"/>
    <property type="evidence" value="ECO:0007669"/>
    <property type="project" value="InterPro"/>
</dbReference>
<dbReference type="GO" id="GO:0003676">
    <property type="term" value="F:nucleic acid binding"/>
    <property type="evidence" value="ECO:0007669"/>
    <property type="project" value="InterPro"/>
</dbReference>
<dbReference type="Pfam" id="PF17919">
    <property type="entry name" value="RT_RNaseH_2"/>
    <property type="match status" value="1"/>
</dbReference>
<name>A0AAE1E2W5_9GAST</name>
<dbReference type="InterPro" id="IPR043502">
    <property type="entry name" value="DNA/RNA_pol_sf"/>
</dbReference>
<dbReference type="InterPro" id="IPR001584">
    <property type="entry name" value="Integrase_cat-core"/>
</dbReference>
<evidence type="ECO:0000256" key="3">
    <source>
        <dbReference type="ARBA" id="ARBA00022695"/>
    </source>
</evidence>
<gene>
    <name evidence="7" type="ORF">RRG08_035475</name>
</gene>
<dbReference type="PROSITE" id="PS01295">
    <property type="entry name" value="ISPD"/>
    <property type="match status" value="1"/>
</dbReference>
<dbReference type="PROSITE" id="PS50994">
    <property type="entry name" value="INTEGRASE"/>
    <property type="match status" value="1"/>
</dbReference>
<keyword evidence="4" id="KW-0511">Multifunctional enzyme</keyword>
<dbReference type="InterPro" id="IPR043128">
    <property type="entry name" value="Rev_trsase/Diguanyl_cyclase"/>
</dbReference>
<organism evidence="7 8">
    <name type="scientific">Elysia crispata</name>
    <name type="common">lettuce slug</name>
    <dbReference type="NCBI Taxonomy" id="231223"/>
    <lineage>
        <taxon>Eukaryota</taxon>
        <taxon>Metazoa</taxon>
        <taxon>Spiralia</taxon>
        <taxon>Lophotrochozoa</taxon>
        <taxon>Mollusca</taxon>
        <taxon>Gastropoda</taxon>
        <taxon>Heterobranchia</taxon>
        <taxon>Euthyneura</taxon>
        <taxon>Panpulmonata</taxon>
        <taxon>Sacoglossa</taxon>
        <taxon>Placobranchoidea</taxon>
        <taxon>Plakobranchidae</taxon>
        <taxon>Elysia</taxon>
    </lineage>
</organism>
<keyword evidence="8" id="KW-1185">Reference proteome</keyword>
<evidence type="ECO:0000313" key="7">
    <source>
        <dbReference type="EMBL" id="KAK3791987.1"/>
    </source>
</evidence>
<comment type="similarity">
    <text evidence="1">Belongs to the IspD/TarI cytidylyltransferase family. IspD subfamily.</text>
</comment>
<dbReference type="Proteomes" id="UP001283361">
    <property type="component" value="Unassembled WGS sequence"/>
</dbReference>
<dbReference type="Pfam" id="PF01128">
    <property type="entry name" value="IspD"/>
    <property type="match status" value="1"/>
</dbReference>
<keyword evidence="2" id="KW-0808">Transferase</keyword>
<dbReference type="SUPFAM" id="SSF53098">
    <property type="entry name" value="Ribonuclease H-like"/>
    <property type="match status" value="1"/>
</dbReference>
<dbReference type="InterPro" id="IPR018294">
    <property type="entry name" value="ISPD_synthase_CS"/>
</dbReference>
<dbReference type="EMBL" id="JAWDGP010001404">
    <property type="protein sequence ID" value="KAK3791987.1"/>
    <property type="molecule type" value="Genomic_DNA"/>
</dbReference>
<protein>
    <recommendedName>
        <fullName evidence="6">Integrase catalytic domain-containing protein</fullName>
    </recommendedName>
</protein>